<dbReference type="AlphaFoldDB" id="W1NEE9"/>
<sequence>MRKARDMAEVEHDFIKDKLERVRAELERVRLVPPSSVTVPTLPGPYRILIEDLMRRLDPYRSERNSTRDRCHELLEDVKGLTEKSGKLSRLLLVVGGKPSFSRCESLCEGFSTIFHSESVVILSIYSDDEESEVRMTEVGGRGEHSYASG</sequence>
<evidence type="ECO:0000313" key="1">
    <source>
        <dbReference type="EMBL" id="ERM93758.1"/>
    </source>
</evidence>
<name>W1NEE9_AMBTC</name>
<dbReference type="EMBL" id="KI397628">
    <property type="protein sequence ID" value="ERM93758.1"/>
    <property type="molecule type" value="Genomic_DNA"/>
</dbReference>
<organism evidence="1 2">
    <name type="scientific">Amborella trichopoda</name>
    <dbReference type="NCBI Taxonomy" id="13333"/>
    <lineage>
        <taxon>Eukaryota</taxon>
        <taxon>Viridiplantae</taxon>
        <taxon>Streptophyta</taxon>
        <taxon>Embryophyta</taxon>
        <taxon>Tracheophyta</taxon>
        <taxon>Spermatophyta</taxon>
        <taxon>Magnoliopsida</taxon>
        <taxon>Amborellales</taxon>
        <taxon>Amborellaceae</taxon>
        <taxon>Amborella</taxon>
    </lineage>
</organism>
<proteinExistence type="predicted"/>
<evidence type="ECO:0000313" key="2">
    <source>
        <dbReference type="Proteomes" id="UP000017836"/>
    </source>
</evidence>
<dbReference type="Proteomes" id="UP000017836">
    <property type="component" value="Unassembled WGS sequence"/>
</dbReference>
<dbReference type="Gramene" id="ERM93758">
    <property type="protein sequence ID" value="ERM93758"/>
    <property type="gene ID" value="AMTR_s00004p00269080"/>
</dbReference>
<gene>
    <name evidence="1" type="ORF">AMTR_s00004p00269080</name>
</gene>
<keyword evidence="2" id="KW-1185">Reference proteome</keyword>
<protein>
    <submittedName>
        <fullName evidence="1">Uncharacterized protein</fullName>
    </submittedName>
</protein>
<dbReference type="HOGENOM" id="CLU_1742977_0_0_1"/>
<accession>W1NEE9</accession>
<reference evidence="2" key="1">
    <citation type="journal article" date="2013" name="Science">
        <title>The Amborella genome and the evolution of flowering plants.</title>
        <authorList>
            <consortium name="Amborella Genome Project"/>
        </authorList>
    </citation>
    <scope>NUCLEOTIDE SEQUENCE [LARGE SCALE GENOMIC DNA]</scope>
</reference>